<dbReference type="GO" id="GO:0005524">
    <property type="term" value="F:ATP binding"/>
    <property type="evidence" value="ECO:0007669"/>
    <property type="project" value="UniProtKB-KW"/>
</dbReference>
<protein>
    <submittedName>
        <fullName evidence="6">Cobalt ABC transporter ATP-binding protein</fullName>
    </submittedName>
</protein>
<dbReference type="GO" id="GO:0043190">
    <property type="term" value="C:ATP-binding cassette (ABC) transporter complex"/>
    <property type="evidence" value="ECO:0007669"/>
    <property type="project" value="TreeGrafter"/>
</dbReference>
<reference evidence="7" key="1">
    <citation type="submission" date="2017-02" db="EMBL/GenBank/DDBJ databases">
        <title>Tessaracoccus aquaemaris sp. nov., isolated from the intestine of a Korean rockfish, Sebastes schlegelii, in a marine aquaculture pond.</title>
        <authorList>
            <person name="Tak E.J."/>
            <person name="Bae J.-W."/>
        </authorList>
    </citation>
    <scope>NUCLEOTIDE SEQUENCE [LARGE SCALE GENOMIC DNA]</scope>
    <source>
        <strain evidence="7">NSG39</strain>
    </source>
</reference>
<dbReference type="InterPro" id="IPR003439">
    <property type="entry name" value="ABC_transporter-like_ATP-bd"/>
</dbReference>
<dbReference type="PANTHER" id="PTHR43553">
    <property type="entry name" value="HEAVY METAL TRANSPORTER"/>
    <property type="match status" value="1"/>
</dbReference>
<name>A0A1Q2CNW4_9ACTN</name>
<comment type="similarity">
    <text evidence="1">Belongs to the ABC transporter superfamily.</text>
</comment>
<dbReference type="SMART" id="SM00382">
    <property type="entry name" value="AAA"/>
    <property type="match status" value="2"/>
</dbReference>
<accession>A0A1Q2CNW4</accession>
<dbReference type="STRING" id="1332264.BW730_10060"/>
<evidence type="ECO:0000313" key="6">
    <source>
        <dbReference type="EMBL" id="AQP47784.1"/>
    </source>
</evidence>
<dbReference type="InterPro" id="IPR017871">
    <property type="entry name" value="ABC_transporter-like_CS"/>
</dbReference>
<gene>
    <name evidence="6" type="ORF">BW730_10060</name>
</gene>
<dbReference type="OrthoDB" id="7757085at2"/>
<evidence type="ECO:0000256" key="3">
    <source>
        <dbReference type="ARBA" id="ARBA00022741"/>
    </source>
</evidence>
<dbReference type="PROSITE" id="PS00211">
    <property type="entry name" value="ABC_TRANSPORTER_1"/>
    <property type="match status" value="1"/>
</dbReference>
<feature type="domain" description="ABC transporter" evidence="5">
    <location>
        <begin position="2"/>
        <end position="242"/>
    </location>
</feature>
<feature type="domain" description="ABC transporter" evidence="5">
    <location>
        <begin position="290"/>
        <end position="516"/>
    </location>
</feature>
<proteinExistence type="inferred from homology"/>
<evidence type="ECO:0000256" key="1">
    <source>
        <dbReference type="ARBA" id="ARBA00005417"/>
    </source>
</evidence>
<organism evidence="6 7">
    <name type="scientific">Tessaracoccus aquimaris</name>
    <dbReference type="NCBI Taxonomy" id="1332264"/>
    <lineage>
        <taxon>Bacteria</taxon>
        <taxon>Bacillati</taxon>
        <taxon>Actinomycetota</taxon>
        <taxon>Actinomycetes</taxon>
        <taxon>Propionibacteriales</taxon>
        <taxon>Propionibacteriaceae</taxon>
        <taxon>Tessaracoccus</taxon>
    </lineage>
</organism>
<evidence type="ECO:0000259" key="5">
    <source>
        <dbReference type="PROSITE" id="PS50893"/>
    </source>
</evidence>
<keyword evidence="3" id="KW-0547">Nucleotide-binding</keyword>
<sequence>MIEFDQVTITQPDATAPVLSGVTGVIRESDLCVIVGRTGTGKSTLLGAINALVPMTTGASMAGTVRVAGVDVTGRRPRDLADLIGYVGQNPLSGFVTDVVEDEIAYGMEQLGLDPVTMRKRVEETLDLMGIADLRRRALVELSGGQQQRVAIAAVLAAQPRVLVLDEPTSALDPTAAQDVLAAITTLVHDVGLTVVLAEHRLERVMHAADSAIWLPGDGRAVFGATAEVLGLSDVKPPLAQLSEALGWPTVATSVRDARRKVTAEGPHVALPDLPEASVSWLTDGLTTVARAERLAVHYGDLRAVCVDLDLHAGTVVALMGRNGSGKSSLLWALQGAVASTGTLTVDGADPRTVADAEARKLVSLVPQTPSDLLYLPTVGEELAQADRESDAAPGTTRRILADLGADLPEDRNPRDLSEGQRLALVLAIQLAARPAVICLDEPTRGLDYRMKAELSGIVRSLADAGACVVISTHDVEFAALTTDRCVILAEGEIVADGPTRTVCCASPAFSPQVAKVFHPHDVLTVAEVREAIAVQGLVS</sequence>
<dbReference type="AlphaFoldDB" id="A0A1Q2CNW4"/>
<dbReference type="InterPro" id="IPR050095">
    <property type="entry name" value="ECF_ABC_transporter_ATP-bd"/>
</dbReference>
<keyword evidence="7" id="KW-1185">Reference proteome</keyword>
<keyword evidence="4 6" id="KW-0067">ATP-binding</keyword>
<dbReference type="GO" id="GO:0016887">
    <property type="term" value="F:ATP hydrolysis activity"/>
    <property type="evidence" value="ECO:0007669"/>
    <property type="project" value="InterPro"/>
</dbReference>
<evidence type="ECO:0000313" key="7">
    <source>
        <dbReference type="Proteomes" id="UP000188145"/>
    </source>
</evidence>
<dbReference type="GO" id="GO:0042626">
    <property type="term" value="F:ATPase-coupled transmembrane transporter activity"/>
    <property type="evidence" value="ECO:0007669"/>
    <property type="project" value="TreeGrafter"/>
</dbReference>
<dbReference type="Proteomes" id="UP000188145">
    <property type="component" value="Chromosome"/>
</dbReference>
<dbReference type="CDD" id="cd03225">
    <property type="entry name" value="ABC_cobalt_CbiO_domain1"/>
    <property type="match status" value="1"/>
</dbReference>
<dbReference type="Pfam" id="PF00005">
    <property type="entry name" value="ABC_tran"/>
    <property type="match status" value="2"/>
</dbReference>
<dbReference type="PROSITE" id="PS50893">
    <property type="entry name" value="ABC_TRANSPORTER_2"/>
    <property type="match status" value="2"/>
</dbReference>
<dbReference type="KEGG" id="tes:BW730_10060"/>
<dbReference type="InterPro" id="IPR027417">
    <property type="entry name" value="P-loop_NTPase"/>
</dbReference>
<dbReference type="EMBL" id="CP019606">
    <property type="protein sequence ID" value="AQP47784.1"/>
    <property type="molecule type" value="Genomic_DNA"/>
</dbReference>
<dbReference type="SUPFAM" id="SSF52540">
    <property type="entry name" value="P-loop containing nucleoside triphosphate hydrolases"/>
    <property type="match status" value="2"/>
</dbReference>
<keyword evidence="2" id="KW-0813">Transport</keyword>
<dbReference type="InterPro" id="IPR003593">
    <property type="entry name" value="AAA+_ATPase"/>
</dbReference>
<dbReference type="RefSeq" id="WP_077686120.1">
    <property type="nucleotide sequence ID" value="NZ_CP019606.1"/>
</dbReference>
<dbReference type="Gene3D" id="3.40.50.300">
    <property type="entry name" value="P-loop containing nucleotide triphosphate hydrolases"/>
    <property type="match status" value="2"/>
</dbReference>
<evidence type="ECO:0000256" key="2">
    <source>
        <dbReference type="ARBA" id="ARBA00022448"/>
    </source>
</evidence>
<dbReference type="PANTHER" id="PTHR43553:SF24">
    <property type="entry name" value="ENERGY-COUPLING FACTOR TRANSPORTER ATP-BINDING PROTEIN ECFA1"/>
    <property type="match status" value="1"/>
</dbReference>
<dbReference type="InterPro" id="IPR015856">
    <property type="entry name" value="ABC_transpr_CbiO/EcfA_su"/>
</dbReference>
<evidence type="ECO:0000256" key="4">
    <source>
        <dbReference type="ARBA" id="ARBA00022840"/>
    </source>
</evidence>